<dbReference type="GO" id="GO:0055085">
    <property type="term" value="P:transmembrane transport"/>
    <property type="evidence" value="ECO:0007669"/>
    <property type="project" value="InterPro"/>
</dbReference>
<keyword evidence="5 7" id="KW-1133">Transmembrane helix</keyword>
<name>A0A7W9IC90_9ACTN</name>
<feature type="domain" description="ABC transmembrane type-1" evidence="8">
    <location>
        <begin position="102"/>
        <end position="311"/>
    </location>
</feature>
<reference evidence="9 10" key="1">
    <citation type="submission" date="2020-08" db="EMBL/GenBank/DDBJ databases">
        <title>Sequencing the genomes of 1000 actinobacteria strains.</title>
        <authorList>
            <person name="Klenk H.-P."/>
        </authorList>
    </citation>
    <scope>NUCLEOTIDE SEQUENCE [LARGE SCALE GENOMIC DNA]</scope>
    <source>
        <strain evidence="9 10">DSM 46887</strain>
    </source>
</reference>
<comment type="caution">
    <text evidence="9">The sequence shown here is derived from an EMBL/GenBank/DDBJ whole genome shotgun (WGS) entry which is preliminary data.</text>
</comment>
<dbReference type="Proteomes" id="UP000540685">
    <property type="component" value="Unassembled WGS sequence"/>
</dbReference>
<dbReference type="EMBL" id="JACHMP010000001">
    <property type="protein sequence ID" value="MBB5817850.1"/>
    <property type="molecule type" value="Genomic_DNA"/>
</dbReference>
<dbReference type="PANTHER" id="PTHR43163">
    <property type="entry name" value="DIPEPTIDE TRANSPORT SYSTEM PERMEASE PROTEIN DPPB-RELATED"/>
    <property type="match status" value="1"/>
</dbReference>
<dbReference type="InterPro" id="IPR000515">
    <property type="entry name" value="MetI-like"/>
</dbReference>
<organism evidence="9 10">
    <name type="scientific">Streptosporangium becharense</name>
    <dbReference type="NCBI Taxonomy" id="1816182"/>
    <lineage>
        <taxon>Bacteria</taxon>
        <taxon>Bacillati</taxon>
        <taxon>Actinomycetota</taxon>
        <taxon>Actinomycetes</taxon>
        <taxon>Streptosporangiales</taxon>
        <taxon>Streptosporangiaceae</taxon>
        <taxon>Streptosporangium</taxon>
    </lineage>
</organism>
<evidence type="ECO:0000259" key="8">
    <source>
        <dbReference type="PROSITE" id="PS50928"/>
    </source>
</evidence>
<feature type="transmembrane region" description="Helical" evidence="7">
    <location>
        <begin position="288"/>
        <end position="314"/>
    </location>
</feature>
<evidence type="ECO:0000256" key="5">
    <source>
        <dbReference type="ARBA" id="ARBA00022989"/>
    </source>
</evidence>
<dbReference type="InterPro" id="IPR035906">
    <property type="entry name" value="MetI-like_sf"/>
</dbReference>
<evidence type="ECO:0000256" key="6">
    <source>
        <dbReference type="ARBA" id="ARBA00023136"/>
    </source>
</evidence>
<dbReference type="InterPro" id="IPR045621">
    <property type="entry name" value="BPD_transp_1_N"/>
</dbReference>
<dbReference type="Gene3D" id="1.10.3720.10">
    <property type="entry name" value="MetI-like"/>
    <property type="match status" value="1"/>
</dbReference>
<sequence length="321" mass="34346">MITVIVISAVAFGIFFVVPVVTGTDPALMYVGKTADAAAIEGARQKMGMDKPIPVQYAEFLKGIVVGRDYSDGTEVTHCSAPCLGYSFKTEQEVWPLLLDRIPVTAQLAVGAAVLWLLIGVSTGIISALRKGSAVDRTAMTVALAGVSLPINFTGLLASAIFVYALGWFPATGDVGMLEDPVTWFQSMLLPWITLAFLFAALYARLTRASMLEVMGEDYIRTARAKGLKEKTVVTKHALRSTLVPILTVFGLDLGQLMGGAVLTERVFNLRGMGYEAVGAINQGDLPIILGVTMFAAIFVVLANLLVDLLYAVLDPRVKLA</sequence>
<evidence type="ECO:0000313" key="9">
    <source>
        <dbReference type="EMBL" id="MBB5817850.1"/>
    </source>
</evidence>
<feature type="transmembrane region" description="Helical" evidence="7">
    <location>
        <begin position="246"/>
        <end position="268"/>
    </location>
</feature>
<keyword evidence="2 7" id="KW-0813">Transport</keyword>
<dbReference type="GO" id="GO:0005886">
    <property type="term" value="C:plasma membrane"/>
    <property type="evidence" value="ECO:0007669"/>
    <property type="project" value="UniProtKB-SubCell"/>
</dbReference>
<keyword evidence="10" id="KW-1185">Reference proteome</keyword>
<keyword evidence="6 7" id="KW-0472">Membrane</keyword>
<protein>
    <submittedName>
        <fullName evidence="9">Peptide/nickel transport system permease protein</fullName>
    </submittedName>
</protein>
<dbReference type="Pfam" id="PF00528">
    <property type="entry name" value="BPD_transp_1"/>
    <property type="match status" value="1"/>
</dbReference>
<comment type="subcellular location">
    <subcellularLocation>
        <location evidence="1 7">Cell membrane</location>
        <topology evidence="1 7">Multi-pass membrane protein</topology>
    </subcellularLocation>
</comment>
<dbReference type="PANTHER" id="PTHR43163:SF6">
    <property type="entry name" value="DIPEPTIDE TRANSPORT SYSTEM PERMEASE PROTEIN DPPB-RELATED"/>
    <property type="match status" value="1"/>
</dbReference>
<proteinExistence type="inferred from homology"/>
<gene>
    <name evidence="9" type="ORF">F4562_000912</name>
</gene>
<comment type="similarity">
    <text evidence="7">Belongs to the binding-protein-dependent transport system permease family.</text>
</comment>
<evidence type="ECO:0000256" key="4">
    <source>
        <dbReference type="ARBA" id="ARBA00022692"/>
    </source>
</evidence>
<dbReference type="SUPFAM" id="SSF161098">
    <property type="entry name" value="MetI-like"/>
    <property type="match status" value="1"/>
</dbReference>
<evidence type="ECO:0000256" key="3">
    <source>
        <dbReference type="ARBA" id="ARBA00022475"/>
    </source>
</evidence>
<evidence type="ECO:0000313" key="10">
    <source>
        <dbReference type="Proteomes" id="UP000540685"/>
    </source>
</evidence>
<feature type="transmembrane region" description="Helical" evidence="7">
    <location>
        <begin position="189"/>
        <end position="206"/>
    </location>
</feature>
<accession>A0A7W9IC90</accession>
<evidence type="ECO:0000256" key="1">
    <source>
        <dbReference type="ARBA" id="ARBA00004651"/>
    </source>
</evidence>
<dbReference type="PROSITE" id="PS50928">
    <property type="entry name" value="ABC_TM1"/>
    <property type="match status" value="1"/>
</dbReference>
<dbReference type="AlphaFoldDB" id="A0A7W9IC90"/>
<dbReference type="Pfam" id="PF19300">
    <property type="entry name" value="BPD_transp_1_N"/>
    <property type="match status" value="1"/>
</dbReference>
<evidence type="ECO:0000256" key="2">
    <source>
        <dbReference type="ARBA" id="ARBA00022448"/>
    </source>
</evidence>
<feature type="transmembrane region" description="Helical" evidence="7">
    <location>
        <begin position="104"/>
        <end position="129"/>
    </location>
</feature>
<keyword evidence="4 7" id="KW-0812">Transmembrane</keyword>
<dbReference type="CDD" id="cd06261">
    <property type="entry name" value="TM_PBP2"/>
    <property type="match status" value="1"/>
</dbReference>
<keyword evidence="3" id="KW-1003">Cell membrane</keyword>
<feature type="transmembrane region" description="Helical" evidence="7">
    <location>
        <begin position="141"/>
        <end position="169"/>
    </location>
</feature>
<evidence type="ECO:0000256" key="7">
    <source>
        <dbReference type="RuleBase" id="RU363032"/>
    </source>
</evidence>